<reference evidence="9 10" key="1">
    <citation type="submission" date="2024-05" db="EMBL/GenBank/DDBJ databases">
        <authorList>
            <person name="Wallberg A."/>
        </authorList>
    </citation>
    <scope>NUCLEOTIDE SEQUENCE [LARGE SCALE GENOMIC DNA]</scope>
</reference>
<dbReference type="PROSITE" id="PS00105">
    <property type="entry name" value="AA_TRANSFER_CLASS_1"/>
    <property type="match status" value="1"/>
</dbReference>
<evidence type="ECO:0000256" key="7">
    <source>
        <dbReference type="RuleBase" id="RU000480"/>
    </source>
</evidence>
<protein>
    <recommendedName>
        <fullName evidence="7">Aspartate aminotransferase</fullName>
        <ecNumber evidence="7">2.6.1.1</ecNumber>
    </recommendedName>
</protein>
<keyword evidence="10" id="KW-1185">Reference proteome</keyword>
<proteinExistence type="inferred from homology"/>
<sequence>MASRFSEITQAPPIEVFAVMKSFTDDANPKKVNLSVGGCDASQAAPWCHLELRRRVRSRQGAKLGAQTINPHYPFLPAFPHAACVPSRSLRSLTQPARAESVRATGIQTLSGTGGLRVAADFLHSILKHNTFYYSTPTWGNHRLIFLNAGFTEAKQYRYWDEKTKGLDFAGWVEDLRNAPENSVIIMHACAHNPTGVDPTMDQWKEIADVCEERKLFPLFDSAYQGFASGDLDKDAQAIRYFASRGFEMLITQSFAKNFGLYNERVGNMVILVKDPAVIVPMRSQITLIVRGNYSNPPNHGARIVSRVLNDPARFQQWRDHILTMSGRIKEMRTGLRERLEKLGTPGTWGHITDQIGMFSFTGLTAVQAKHLADKYSIYLLSSGRINICGLTTGNIDYVAEAINDAVLNVK</sequence>
<dbReference type="PANTHER" id="PTHR11879:SF55">
    <property type="entry name" value="GLUTAMATE OXALOACETATE TRANSAMINASE 1, ISOFORM B"/>
    <property type="match status" value="1"/>
</dbReference>
<organism evidence="9 10">
    <name type="scientific">Meganyctiphanes norvegica</name>
    <name type="common">Northern krill</name>
    <name type="synonym">Thysanopoda norvegica</name>
    <dbReference type="NCBI Taxonomy" id="48144"/>
    <lineage>
        <taxon>Eukaryota</taxon>
        <taxon>Metazoa</taxon>
        <taxon>Ecdysozoa</taxon>
        <taxon>Arthropoda</taxon>
        <taxon>Crustacea</taxon>
        <taxon>Multicrustacea</taxon>
        <taxon>Malacostraca</taxon>
        <taxon>Eumalacostraca</taxon>
        <taxon>Eucarida</taxon>
        <taxon>Euphausiacea</taxon>
        <taxon>Euphausiidae</taxon>
        <taxon>Meganyctiphanes</taxon>
    </lineage>
</organism>
<dbReference type="InterPro" id="IPR015421">
    <property type="entry name" value="PyrdxlP-dep_Trfase_major"/>
</dbReference>
<keyword evidence="4 7" id="KW-0032">Aminotransferase</keyword>
<dbReference type="GO" id="GO:0006532">
    <property type="term" value="P:aspartate biosynthetic process"/>
    <property type="evidence" value="ECO:0007669"/>
    <property type="project" value="TreeGrafter"/>
</dbReference>
<dbReference type="InterPro" id="IPR000796">
    <property type="entry name" value="Asp_trans"/>
</dbReference>
<accession>A0AAV2PMH3</accession>
<dbReference type="FunFam" id="3.40.640.10:FF:000066">
    <property type="entry name" value="Aspartate aminotransferase"/>
    <property type="match status" value="1"/>
</dbReference>
<dbReference type="Gene3D" id="3.40.640.10">
    <property type="entry name" value="Type I PLP-dependent aspartate aminotransferase-like (Major domain)"/>
    <property type="match status" value="1"/>
</dbReference>
<evidence type="ECO:0000256" key="6">
    <source>
        <dbReference type="ARBA" id="ARBA00022898"/>
    </source>
</evidence>
<dbReference type="Proteomes" id="UP001497623">
    <property type="component" value="Unassembled WGS sequence"/>
</dbReference>
<dbReference type="GO" id="GO:0005829">
    <property type="term" value="C:cytosol"/>
    <property type="evidence" value="ECO:0007669"/>
    <property type="project" value="TreeGrafter"/>
</dbReference>
<comment type="similarity">
    <text evidence="2">Belongs to the class-I pyridoxal-phosphate-dependent aminotransferase family.</text>
</comment>
<dbReference type="SUPFAM" id="SSF53383">
    <property type="entry name" value="PLP-dependent transferases"/>
    <property type="match status" value="1"/>
</dbReference>
<dbReference type="GO" id="GO:0004069">
    <property type="term" value="F:L-aspartate:2-oxoglutarate aminotransferase activity"/>
    <property type="evidence" value="ECO:0007669"/>
    <property type="project" value="UniProtKB-EC"/>
</dbReference>
<comment type="cofactor">
    <cofactor evidence="1">
        <name>pyridoxal 5'-phosphate</name>
        <dbReference type="ChEBI" id="CHEBI:597326"/>
    </cofactor>
</comment>
<dbReference type="Gene3D" id="3.90.1150.10">
    <property type="entry name" value="Aspartate Aminotransferase, domain 1"/>
    <property type="match status" value="1"/>
</dbReference>
<evidence type="ECO:0000313" key="10">
    <source>
        <dbReference type="Proteomes" id="UP001497623"/>
    </source>
</evidence>
<dbReference type="CDD" id="cd00609">
    <property type="entry name" value="AAT_like"/>
    <property type="match status" value="1"/>
</dbReference>
<dbReference type="InterPro" id="IPR015422">
    <property type="entry name" value="PyrdxlP-dep_Trfase_small"/>
</dbReference>
<comment type="caution">
    <text evidence="9">The sequence shown here is derived from an EMBL/GenBank/DDBJ whole genome shotgun (WGS) entry which is preliminary data.</text>
</comment>
<dbReference type="AlphaFoldDB" id="A0AAV2PMH3"/>
<dbReference type="InterPro" id="IPR004839">
    <property type="entry name" value="Aminotransferase_I/II_large"/>
</dbReference>
<evidence type="ECO:0000256" key="1">
    <source>
        <dbReference type="ARBA" id="ARBA00001933"/>
    </source>
</evidence>
<dbReference type="GO" id="GO:0030170">
    <property type="term" value="F:pyridoxal phosphate binding"/>
    <property type="evidence" value="ECO:0007669"/>
    <property type="project" value="InterPro"/>
</dbReference>
<evidence type="ECO:0000256" key="4">
    <source>
        <dbReference type="ARBA" id="ARBA00022576"/>
    </source>
</evidence>
<comment type="subunit">
    <text evidence="3 7">Homodimer.</text>
</comment>
<comment type="miscellaneous">
    <text evidence="7">In eukaryotes there are cytoplasmic, mitochondrial and chloroplastic isozymes.</text>
</comment>
<dbReference type="PANTHER" id="PTHR11879">
    <property type="entry name" value="ASPARTATE AMINOTRANSFERASE"/>
    <property type="match status" value="1"/>
</dbReference>
<dbReference type="EC" id="2.6.1.1" evidence="7"/>
<gene>
    <name evidence="9" type="ORF">MNOR_LOCUS1651</name>
</gene>
<feature type="non-terminal residue" evidence="9">
    <location>
        <position position="411"/>
    </location>
</feature>
<name>A0AAV2PMH3_MEGNR</name>
<dbReference type="Pfam" id="PF00155">
    <property type="entry name" value="Aminotran_1_2"/>
    <property type="match status" value="1"/>
</dbReference>
<keyword evidence="5 7" id="KW-0808">Transferase</keyword>
<feature type="domain" description="Aminotransferase class I/classII large" evidence="8">
    <location>
        <begin position="97"/>
        <end position="403"/>
    </location>
</feature>
<dbReference type="InterPro" id="IPR004838">
    <property type="entry name" value="NHTrfase_class1_PyrdxlP-BS"/>
</dbReference>
<dbReference type="EMBL" id="CAXKWB010000450">
    <property type="protein sequence ID" value="CAL4060896.1"/>
    <property type="molecule type" value="Genomic_DNA"/>
</dbReference>
<dbReference type="InterPro" id="IPR015424">
    <property type="entry name" value="PyrdxlP-dep_Trfase"/>
</dbReference>
<comment type="catalytic activity">
    <reaction evidence="7">
        <text>L-aspartate + 2-oxoglutarate = oxaloacetate + L-glutamate</text>
        <dbReference type="Rhea" id="RHEA:21824"/>
        <dbReference type="ChEBI" id="CHEBI:16452"/>
        <dbReference type="ChEBI" id="CHEBI:16810"/>
        <dbReference type="ChEBI" id="CHEBI:29985"/>
        <dbReference type="ChEBI" id="CHEBI:29991"/>
        <dbReference type="EC" id="2.6.1.1"/>
    </reaction>
</comment>
<dbReference type="PRINTS" id="PR00799">
    <property type="entry name" value="TRANSAMINASE"/>
</dbReference>
<evidence type="ECO:0000256" key="5">
    <source>
        <dbReference type="ARBA" id="ARBA00022679"/>
    </source>
</evidence>
<evidence type="ECO:0000256" key="2">
    <source>
        <dbReference type="ARBA" id="ARBA00007441"/>
    </source>
</evidence>
<evidence type="ECO:0000313" key="9">
    <source>
        <dbReference type="EMBL" id="CAL4060896.1"/>
    </source>
</evidence>
<keyword evidence="6" id="KW-0663">Pyridoxal phosphate</keyword>
<evidence type="ECO:0000259" key="8">
    <source>
        <dbReference type="Pfam" id="PF00155"/>
    </source>
</evidence>
<evidence type="ECO:0000256" key="3">
    <source>
        <dbReference type="ARBA" id="ARBA00011738"/>
    </source>
</evidence>